<name>X1C866_9ZZZZ</name>
<dbReference type="AlphaFoldDB" id="X1C866"/>
<sequence>GIMGGQKFDMKELLDSYIKYEIKGDYKILSTYRSCVPITAPLNRVYKENVMITGDAARLANSLTAGGMRYALISGSLAGIIASKYIKKEINSLELYQLNLNKTIRSLTKIYNIKRKMEKEKNFIKIYSIIFSIACNLNNIAPNICQNYLFKGLRKDWRIIDSLKAN</sequence>
<reference evidence="1" key="1">
    <citation type="journal article" date="2014" name="Front. Microbiol.">
        <title>High frequency of phylogenetically diverse reductive dehalogenase-homologous genes in deep subseafloor sedimentary metagenomes.</title>
        <authorList>
            <person name="Kawai M."/>
            <person name="Futagami T."/>
            <person name="Toyoda A."/>
            <person name="Takaki Y."/>
            <person name="Nishi S."/>
            <person name="Hori S."/>
            <person name="Arai W."/>
            <person name="Tsubouchi T."/>
            <person name="Morono Y."/>
            <person name="Uchiyama I."/>
            <person name="Ito T."/>
            <person name="Fujiyama A."/>
            <person name="Inagaki F."/>
            <person name="Takami H."/>
        </authorList>
    </citation>
    <scope>NUCLEOTIDE SEQUENCE</scope>
    <source>
        <strain evidence="1">Expedition CK06-06</strain>
    </source>
</reference>
<protein>
    <recommendedName>
        <fullName evidence="2">FAD-binding domain-containing protein</fullName>
    </recommendedName>
</protein>
<dbReference type="InterPro" id="IPR036188">
    <property type="entry name" value="FAD/NAD-bd_sf"/>
</dbReference>
<dbReference type="InterPro" id="IPR050407">
    <property type="entry name" value="Geranylgeranyl_reductase"/>
</dbReference>
<evidence type="ECO:0008006" key="2">
    <source>
        <dbReference type="Google" id="ProtNLM"/>
    </source>
</evidence>
<gene>
    <name evidence="1" type="ORF">S01H4_22900</name>
</gene>
<evidence type="ECO:0000313" key="1">
    <source>
        <dbReference type="EMBL" id="GAG89457.1"/>
    </source>
</evidence>
<accession>X1C866</accession>
<organism evidence="1">
    <name type="scientific">marine sediment metagenome</name>
    <dbReference type="NCBI Taxonomy" id="412755"/>
    <lineage>
        <taxon>unclassified sequences</taxon>
        <taxon>metagenomes</taxon>
        <taxon>ecological metagenomes</taxon>
    </lineage>
</organism>
<comment type="caution">
    <text evidence="1">The sequence shown here is derived from an EMBL/GenBank/DDBJ whole genome shotgun (WGS) entry which is preliminary data.</text>
</comment>
<dbReference type="PANTHER" id="PTHR42685:SF22">
    <property type="entry name" value="CONDITIONED MEDIUM FACTOR RECEPTOR 1"/>
    <property type="match status" value="1"/>
</dbReference>
<proteinExistence type="predicted"/>
<feature type="non-terminal residue" evidence="1">
    <location>
        <position position="1"/>
    </location>
</feature>
<dbReference type="PANTHER" id="PTHR42685">
    <property type="entry name" value="GERANYLGERANYL DIPHOSPHATE REDUCTASE"/>
    <property type="match status" value="1"/>
</dbReference>
<dbReference type="EMBL" id="BART01010557">
    <property type="protein sequence ID" value="GAG89457.1"/>
    <property type="molecule type" value="Genomic_DNA"/>
</dbReference>
<dbReference type="Gene3D" id="3.50.50.60">
    <property type="entry name" value="FAD/NAD(P)-binding domain"/>
    <property type="match status" value="1"/>
</dbReference>